<comment type="caution">
    <text evidence="15">The sequence shown here is derived from an EMBL/GenBank/DDBJ whole genome shotgun (WGS) entry which is preliminary data.</text>
</comment>
<gene>
    <name evidence="15" type="ORF">MARLIPOL_09351</name>
</gene>
<evidence type="ECO:0000256" key="7">
    <source>
        <dbReference type="ARBA" id="ARBA00022777"/>
    </source>
</evidence>
<keyword evidence="10" id="KW-0472">Membrane</keyword>
<comment type="subcellular location">
    <subcellularLocation>
        <location evidence="2">Membrane</location>
    </subcellularLocation>
</comment>
<sequence length="476" mass="53161">MVVFATSVFLLLAFIYWRTAGFMTAQTDETIEAEIAGLAEQYRGRGINGLITIIRERVARDPNAKSIYLLTTDDFLKLAGNIETWPEGARSESGWINFTLNQDVGWRGPERLARARIFEVQGGLRLLVGRDVDELTNLKRVIETAINWGMGITLGLALLGGFLMSRSTTRRIEVINSTSRRIMNGHLSLRIPTRGTDDDFDQLAENLNQMLDRIVYLMEGIRHVSDSIAHDLRTPLTRLRNQLENTLMSVDNDEAREQAGRAVAEADQLLATFNALLRIARLETRGNTADMKPVSLDSLVSDACELYEALAEDKEQVFEQALEHQVMIEGDRDLLFQMVSNLIDNAIKYTPEKGTIRVVVRRDGEDCLFEVSDSGIGIPDDEKDQVFQRFYRVGKSRSSPGNGLGLSLVSAVAEIHQARIELSDYRPGEENPGLTVTIRMPAYVVEKKRIRTTQIDPQSGASGGEQRNSPSESSNV</sequence>
<proteinExistence type="predicted"/>
<dbReference type="Pfam" id="PF00672">
    <property type="entry name" value="HAMP"/>
    <property type="match status" value="1"/>
</dbReference>
<evidence type="ECO:0000256" key="5">
    <source>
        <dbReference type="ARBA" id="ARBA00022679"/>
    </source>
</evidence>
<organism evidence="15 16">
    <name type="scientific">Marinobacter lipolyticus SM19</name>
    <dbReference type="NCBI Taxonomy" id="1318628"/>
    <lineage>
        <taxon>Bacteria</taxon>
        <taxon>Pseudomonadati</taxon>
        <taxon>Pseudomonadota</taxon>
        <taxon>Gammaproteobacteria</taxon>
        <taxon>Pseudomonadales</taxon>
        <taxon>Marinobacteraceae</taxon>
        <taxon>Marinobacter</taxon>
    </lineage>
</organism>
<evidence type="ECO:0000256" key="12">
    <source>
        <dbReference type="SAM" id="MobiDB-lite"/>
    </source>
</evidence>
<dbReference type="EC" id="2.7.13.3" evidence="3"/>
<dbReference type="CDD" id="cd00082">
    <property type="entry name" value="HisKA"/>
    <property type="match status" value="1"/>
</dbReference>
<evidence type="ECO:0000313" key="16">
    <source>
        <dbReference type="Proteomes" id="UP000016540"/>
    </source>
</evidence>
<evidence type="ECO:0000256" key="10">
    <source>
        <dbReference type="ARBA" id="ARBA00023136"/>
    </source>
</evidence>
<protein>
    <recommendedName>
        <fullName evidence="3">histidine kinase</fullName>
        <ecNumber evidence="3">2.7.13.3</ecNumber>
    </recommendedName>
</protein>
<dbReference type="PROSITE" id="PS50109">
    <property type="entry name" value="HIS_KIN"/>
    <property type="match status" value="1"/>
</dbReference>
<dbReference type="SUPFAM" id="SSF158472">
    <property type="entry name" value="HAMP domain-like"/>
    <property type="match status" value="1"/>
</dbReference>
<dbReference type="InterPro" id="IPR036097">
    <property type="entry name" value="HisK_dim/P_sf"/>
</dbReference>
<dbReference type="HOGENOM" id="CLU_000445_89_6_6"/>
<dbReference type="Pfam" id="PF02518">
    <property type="entry name" value="HATPase_c"/>
    <property type="match status" value="1"/>
</dbReference>
<keyword evidence="8" id="KW-1133">Transmembrane helix</keyword>
<dbReference type="InterPro" id="IPR050428">
    <property type="entry name" value="TCS_sensor_his_kinase"/>
</dbReference>
<dbReference type="FunFam" id="3.30.565.10:FF:000006">
    <property type="entry name" value="Sensor histidine kinase WalK"/>
    <property type="match status" value="1"/>
</dbReference>
<dbReference type="Gene3D" id="3.30.565.10">
    <property type="entry name" value="Histidine kinase-like ATPase, C-terminal domain"/>
    <property type="match status" value="1"/>
</dbReference>
<dbReference type="SUPFAM" id="SSF47384">
    <property type="entry name" value="Homodimeric domain of signal transducing histidine kinase"/>
    <property type="match status" value="1"/>
</dbReference>
<dbReference type="CDD" id="cd06225">
    <property type="entry name" value="HAMP"/>
    <property type="match status" value="1"/>
</dbReference>
<dbReference type="Gene3D" id="1.10.287.130">
    <property type="match status" value="1"/>
</dbReference>
<evidence type="ECO:0000256" key="2">
    <source>
        <dbReference type="ARBA" id="ARBA00004370"/>
    </source>
</evidence>
<dbReference type="InterPro" id="IPR005467">
    <property type="entry name" value="His_kinase_dom"/>
</dbReference>
<keyword evidence="7 15" id="KW-0418">Kinase</keyword>
<evidence type="ECO:0000256" key="4">
    <source>
        <dbReference type="ARBA" id="ARBA00022553"/>
    </source>
</evidence>
<dbReference type="Gene3D" id="6.10.340.10">
    <property type="match status" value="1"/>
</dbReference>
<comment type="catalytic activity">
    <reaction evidence="1">
        <text>ATP + protein L-histidine = ADP + protein N-phospho-L-histidine.</text>
        <dbReference type="EC" id="2.7.13.3"/>
    </reaction>
</comment>
<dbReference type="PATRIC" id="fig|1318628.3.peg.1865"/>
<keyword evidence="9" id="KW-0902">Two-component regulatory system</keyword>
<feature type="domain" description="Histidine kinase" evidence="13">
    <location>
        <begin position="227"/>
        <end position="444"/>
    </location>
</feature>
<evidence type="ECO:0000259" key="14">
    <source>
        <dbReference type="PROSITE" id="PS50885"/>
    </source>
</evidence>
<evidence type="ECO:0000256" key="6">
    <source>
        <dbReference type="ARBA" id="ARBA00022692"/>
    </source>
</evidence>
<dbReference type="InterPro" id="IPR003660">
    <property type="entry name" value="HAMP_dom"/>
</dbReference>
<dbReference type="PANTHER" id="PTHR45436:SF8">
    <property type="entry name" value="HISTIDINE KINASE"/>
    <property type="match status" value="1"/>
</dbReference>
<dbReference type="InterPro" id="IPR036890">
    <property type="entry name" value="HATPase_C_sf"/>
</dbReference>
<dbReference type="STRING" id="1318628.MARLIPOL_09351"/>
<dbReference type="SMART" id="SM00388">
    <property type="entry name" value="HisKA"/>
    <property type="match status" value="1"/>
</dbReference>
<evidence type="ECO:0000256" key="8">
    <source>
        <dbReference type="ARBA" id="ARBA00022989"/>
    </source>
</evidence>
<dbReference type="SMART" id="SM00304">
    <property type="entry name" value="HAMP"/>
    <property type="match status" value="1"/>
</dbReference>
<feature type="domain" description="HAMP" evidence="14">
    <location>
        <begin position="166"/>
        <end position="219"/>
    </location>
</feature>
<keyword evidence="5" id="KW-0808">Transferase</keyword>
<keyword evidence="11" id="KW-0175">Coiled coil</keyword>
<accession>R8AZQ6</accession>
<evidence type="ECO:0000313" key="15">
    <source>
        <dbReference type="EMBL" id="EON91818.1"/>
    </source>
</evidence>
<keyword evidence="6" id="KW-0812">Transmembrane</keyword>
<dbReference type="SMART" id="SM00387">
    <property type="entry name" value="HATPase_c"/>
    <property type="match status" value="1"/>
</dbReference>
<keyword evidence="4" id="KW-0597">Phosphoprotein</keyword>
<dbReference type="CDD" id="cd00075">
    <property type="entry name" value="HATPase"/>
    <property type="match status" value="1"/>
</dbReference>
<feature type="region of interest" description="Disordered" evidence="12">
    <location>
        <begin position="451"/>
        <end position="476"/>
    </location>
</feature>
<name>R8AZQ6_9GAMM</name>
<evidence type="ECO:0000256" key="11">
    <source>
        <dbReference type="SAM" id="Coils"/>
    </source>
</evidence>
<dbReference type="InterPro" id="IPR003661">
    <property type="entry name" value="HisK_dim/P_dom"/>
</dbReference>
<dbReference type="EMBL" id="ASAD01000011">
    <property type="protein sequence ID" value="EON91818.1"/>
    <property type="molecule type" value="Genomic_DNA"/>
</dbReference>
<dbReference type="PANTHER" id="PTHR45436">
    <property type="entry name" value="SENSOR HISTIDINE KINASE YKOH"/>
    <property type="match status" value="1"/>
</dbReference>
<dbReference type="PRINTS" id="PR00344">
    <property type="entry name" value="BCTRLSENSOR"/>
</dbReference>
<feature type="compositionally biased region" description="Polar residues" evidence="12">
    <location>
        <begin position="452"/>
        <end position="476"/>
    </location>
</feature>
<dbReference type="eggNOG" id="COG2205">
    <property type="taxonomic scope" value="Bacteria"/>
</dbReference>
<evidence type="ECO:0000256" key="3">
    <source>
        <dbReference type="ARBA" id="ARBA00012438"/>
    </source>
</evidence>
<dbReference type="Proteomes" id="UP000016540">
    <property type="component" value="Unassembled WGS sequence"/>
</dbReference>
<dbReference type="SUPFAM" id="SSF55874">
    <property type="entry name" value="ATPase domain of HSP90 chaperone/DNA topoisomerase II/histidine kinase"/>
    <property type="match status" value="1"/>
</dbReference>
<reference evidence="15 16" key="1">
    <citation type="journal article" date="2013" name="Genome Announc.">
        <title>Draft Genome Sequence of the Moderately Halophilic Bacterium Marinobacter lipolyticus Strain SM19.</title>
        <authorList>
            <person name="Papke R.T."/>
            <person name="de la Haba R.R."/>
            <person name="Infante-Dominguez C."/>
            <person name="Perez D."/>
            <person name="Sanchez-Porro C."/>
            <person name="Lapierre P."/>
            <person name="Ventosa A."/>
        </authorList>
    </citation>
    <scope>NUCLEOTIDE SEQUENCE [LARGE SCALE GENOMIC DNA]</scope>
    <source>
        <strain evidence="15 16">SM19</strain>
    </source>
</reference>
<feature type="coiled-coil region" evidence="11">
    <location>
        <begin position="236"/>
        <end position="272"/>
    </location>
</feature>
<evidence type="ECO:0000259" key="13">
    <source>
        <dbReference type="PROSITE" id="PS50109"/>
    </source>
</evidence>
<dbReference type="PROSITE" id="PS50885">
    <property type="entry name" value="HAMP"/>
    <property type="match status" value="1"/>
</dbReference>
<keyword evidence="16" id="KW-1185">Reference proteome</keyword>
<dbReference type="InterPro" id="IPR004358">
    <property type="entry name" value="Sig_transdc_His_kin-like_C"/>
</dbReference>
<dbReference type="InterPro" id="IPR003594">
    <property type="entry name" value="HATPase_dom"/>
</dbReference>
<evidence type="ECO:0000256" key="9">
    <source>
        <dbReference type="ARBA" id="ARBA00023012"/>
    </source>
</evidence>
<dbReference type="GO" id="GO:0005886">
    <property type="term" value="C:plasma membrane"/>
    <property type="evidence" value="ECO:0007669"/>
    <property type="project" value="UniProtKB-ARBA"/>
</dbReference>
<dbReference type="eggNOG" id="COG2770">
    <property type="taxonomic scope" value="Bacteria"/>
</dbReference>
<evidence type="ECO:0000256" key="1">
    <source>
        <dbReference type="ARBA" id="ARBA00000085"/>
    </source>
</evidence>
<dbReference type="GO" id="GO:0000155">
    <property type="term" value="F:phosphorelay sensor kinase activity"/>
    <property type="evidence" value="ECO:0007669"/>
    <property type="project" value="InterPro"/>
</dbReference>
<dbReference type="AlphaFoldDB" id="R8AZQ6"/>
<dbReference type="Pfam" id="PF00512">
    <property type="entry name" value="HisKA"/>
    <property type="match status" value="1"/>
</dbReference>